<dbReference type="RefSeq" id="WP_018486462.1">
    <property type="nucleotide sequence ID" value="NZ_SJLU01000022.1"/>
</dbReference>
<protein>
    <submittedName>
        <fullName evidence="5">GntR family transcriptional regulator</fullName>
    </submittedName>
</protein>
<dbReference type="InterPro" id="IPR036388">
    <property type="entry name" value="WH-like_DNA-bd_sf"/>
</dbReference>
<comment type="caution">
    <text evidence="5">The sequence shown here is derived from an EMBL/GenBank/DDBJ whole genome shotgun (WGS) entry which is preliminary data.</text>
</comment>
<keyword evidence="2" id="KW-0238">DNA-binding</keyword>
<dbReference type="PANTHER" id="PTHR43537">
    <property type="entry name" value="TRANSCRIPTIONAL REGULATOR, GNTR FAMILY"/>
    <property type="match status" value="1"/>
</dbReference>
<dbReference type="Gene3D" id="1.20.120.530">
    <property type="entry name" value="GntR ligand-binding domain-like"/>
    <property type="match status" value="1"/>
</dbReference>
<proteinExistence type="predicted"/>
<evidence type="ECO:0000313" key="5">
    <source>
        <dbReference type="EMBL" id="TBX86648.1"/>
    </source>
</evidence>
<name>A0A8G2ISY7_RHILV</name>
<dbReference type="SMART" id="SM00895">
    <property type="entry name" value="FCD"/>
    <property type="match status" value="1"/>
</dbReference>
<accession>A0A8G2ISY7</accession>
<evidence type="ECO:0000256" key="3">
    <source>
        <dbReference type="ARBA" id="ARBA00023163"/>
    </source>
</evidence>
<dbReference type="InterPro" id="IPR000524">
    <property type="entry name" value="Tscrpt_reg_HTH_GntR"/>
</dbReference>
<organism evidence="5 6">
    <name type="scientific">Rhizobium leguminosarum bv. viciae</name>
    <dbReference type="NCBI Taxonomy" id="387"/>
    <lineage>
        <taxon>Bacteria</taxon>
        <taxon>Pseudomonadati</taxon>
        <taxon>Pseudomonadota</taxon>
        <taxon>Alphaproteobacteria</taxon>
        <taxon>Hyphomicrobiales</taxon>
        <taxon>Rhizobiaceae</taxon>
        <taxon>Rhizobium/Agrobacterium group</taxon>
        <taxon>Rhizobium</taxon>
    </lineage>
</organism>
<dbReference type="Gene3D" id="1.10.10.10">
    <property type="entry name" value="Winged helix-like DNA-binding domain superfamily/Winged helix DNA-binding domain"/>
    <property type="match status" value="1"/>
</dbReference>
<feature type="domain" description="HTH gntR-type" evidence="4">
    <location>
        <begin position="15"/>
        <end position="81"/>
    </location>
</feature>
<gene>
    <name evidence="5" type="ORF">E0H31_31190</name>
</gene>
<dbReference type="InterPro" id="IPR008920">
    <property type="entry name" value="TF_FadR/GntR_C"/>
</dbReference>
<evidence type="ECO:0000313" key="6">
    <source>
        <dbReference type="Proteomes" id="UP000291866"/>
    </source>
</evidence>
<dbReference type="EMBL" id="SJLU01000022">
    <property type="protein sequence ID" value="TBX86648.1"/>
    <property type="molecule type" value="Genomic_DNA"/>
</dbReference>
<dbReference type="SUPFAM" id="SSF46785">
    <property type="entry name" value="Winged helix' DNA-binding domain"/>
    <property type="match status" value="1"/>
</dbReference>
<dbReference type="Proteomes" id="UP000291866">
    <property type="component" value="Unassembled WGS sequence"/>
</dbReference>
<reference evidence="5 6" key="1">
    <citation type="submission" date="2019-02" db="EMBL/GenBank/DDBJ databases">
        <title>The competitiveness to form nodules shapes the capacities of Rhizobium leguminosarum sv viciae communities to promote symbiosis with specific hosts.</title>
        <authorList>
            <person name="Boivin S."/>
            <person name="Lepetit M."/>
        </authorList>
    </citation>
    <scope>NUCLEOTIDE SEQUENCE [LARGE SCALE GENOMIC DNA]</scope>
    <source>
        <strain evidence="5 6">SPF4F3</strain>
    </source>
</reference>
<keyword evidence="1" id="KW-0805">Transcription regulation</keyword>
<dbReference type="Pfam" id="PF07729">
    <property type="entry name" value="FCD"/>
    <property type="match status" value="1"/>
</dbReference>
<evidence type="ECO:0000256" key="1">
    <source>
        <dbReference type="ARBA" id="ARBA00023015"/>
    </source>
</evidence>
<dbReference type="InterPro" id="IPR011711">
    <property type="entry name" value="GntR_C"/>
</dbReference>
<dbReference type="PANTHER" id="PTHR43537:SF39">
    <property type="entry name" value="HTH-TYPE TRANSCRIPTIONAL REGULATOR MCBR"/>
    <property type="match status" value="1"/>
</dbReference>
<dbReference type="InterPro" id="IPR036390">
    <property type="entry name" value="WH_DNA-bd_sf"/>
</dbReference>
<evidence type="ECO:0000259" key="4">
    <source>
        <dbReference type="PROSITE" id="PS50949"/>
    </source>
</evidence>
<keyword evidence="3" id="KW-0804">Transcription</keyword>
<dbReference type="AlphaFoldDB" id="A0A8G2ISY7"/>
<dbReference type="SUPFAM" id="SSF48008">
    <property type="entry name" value="GntR ligand-binding domain-like"/>
    <property type="match status" value="1"/>
</dbReference>
<dbReference type="GO" id="GO:0003677">
    <property type="term" value="F:DNA binding"/>
    <property type="evidence" value="ECO:0007669"/>
    <property type="project" value="UniProtKB-KW"/>
</dbReference>
<sequence length="219" mass="24708">MVNDRPIWEPKITKDNLSDRAYLELREALMSGYLLPGERLLLRPMSKRFGISATPMREAFLKLISIDALRLDSRGTVIVPTLTTAELTEIRDIRIDLEGRGAAVAALVAMPCEIDTLEAIQARILASHDTDSFVDAVKYNTEFHLTLCKMSRLPILQGIVENLWVRCGPILARLYESGVPDWNPHPHEHVLKALRDRDPDRCRAAIQFDIIDGSKGLLR</sequence>
<dbReference type="PROSITE" id="PS50949">
    <property type="entry name" value="HTH_GNTR"/>
    <property type="match status" value="1"/>
</dbReference>
<dbReference type="Pfam" id="PF00392">
    <property type="entry name" value="GntR"/>
    <property type="match status" value="1"/>
</dbReference>
<dbReference type="GO" id="GO:0003700">
    <property type="term" value="F:DNA-binding transcription factor activity"/>
    <property type="evidence" value="ECO:0007669"/>
    <property type="project" value="InterPro"/>
</dbReference>
<evidence type="ECO:0000256" key="2">
    <source>
        <dbReference type="ARBA" id="ARBA00023125"/>
    </source>
</evidence>